<dbReference type="GO" id="GO:0035108">
    <property type="term" value="P:limb morphogenesis"/>
    <property type="evidence" value="ECO:0007669"/>
    <property type="project" value="Ensembl"/>
</dbReference>
<dbReference type="GO" id="GO:0002262">
    <property type="term" value="P:myeloid cell homeostasis"/>
    <property type="evidence" value="ECO:0007669"/>
    <property type="project" value="Ensembl"/>
</dbReference>
<dbReference type="GO" id="GO:0009620">
    <property type="term" value="P:response to fungus"/>
    <property type="evidence" value="ECO:0007669"/>
    <property type="project" value="Ensembl"/>
</dbReference>
<dbReference type="GO" id="GO:0031334">
    <property type="term" value="P:positive regulation of protein-containing complex assembly"/>
    <property type="evidence" value="ECO:0007669"/>
    <property type="project" value="Ensembl"/>
</dbReference>
<dbReference type="GO" id="GO:0015288">
    <property type="term" value="F:porin activity"/>
    <property type="evidence" value="ECO:0007669"/>
    <property type="project" value="Ensembl"/>
</dbReference>
<dbReference type="GO" id="GO:0070242">
    <property type="term" value="P:thymocyte apoptotic process"/>
    <property type="evidence" value="ECO:0007669"/>
    <property type="project" value="Ensembl"/>
</dbReference>
<dbReference type="GO" id="GO:0005741">
    <property type="term" value="C:mitochondrial outer membrane"/>
    <property type="evidence" value="ECO:0007669"/>
    <property type="project" value="Ensembl"/>
</dbReference>
<sequence>MASDQGPGPLREGCGGASPLSEEEQQVVRDTEEVFQSYVYHRHQQDRGGTQGRVPRAHPTAHCCFLSSTLTQVGCQLAIIGDDINRRYGSDIEAMLQQLQPTADNAPDLFYKIACSLFKPGPTWGRVVALLAFGYRLALHVYQQHGLSGFLGKVTRLVVDSMLQLNVVRWIVEKGGWVAALDWAGTFRPIWTVVTAFAIVMVGQYVIRRFFKSS</sequence>
<dbReference type="GO" id="GO:0001974">
    <property type="term" value="P:blood vessel remodeling"/>
    <property type="evidence" value="ECO:0007669"/>
    <property type="project" value="Ensembl"/>
</dbReference>
<dbReference type="PANTHER" id="PTHR11256:SF41">
    <property type="entry name" value="BCL-2 HOMOLOGOUS ANTAGONIST_KILLER"/>
    <property type="match status" value="1"/>
</dbReference>
<dbReference type="OMA" id="HYIARWI"/>
<dbReference type="GO" id="GO:0071260">
    <property type="term" value="P:cellular response to mechanical stimulus"/>
    <property type="evidence" value="ECO:0007669"/>
    <property type="project" value="Ensembl"/>
</dbReference>
<dbReference type="GO" id="GO:0010248">
    <property type="term" value="P:establishment or maintenance of transmembrane electrochemical gradient"/>
    <property type="evidence" value="ECO:0007669"/>
    <property type="project" value="Ensembl"/>
</dbReference>
<dbReference type="GO" id="GO:0002352">
    <property type="term" value="P:B cell negative selection"/>
    <property type="evidence" value="ECO:0007669"/>
    <property type="project" value="Ensembl"/>
</dbReference>
<protein>
    <submittedName>
        <fullName evidence="10">BCL2 antagonist/killer 1</fullName>
    </submittedName>
</protein>
<dbReference type="AlphaFoldDB" id="H0UT71"/>
<dbReference type="GO" id="GO:0044325">
    <property type="term" value="F:transmembrane transporter binding"/>
    <property type="evidence" value="ECO:0007669"/>
    <property type="project" value="Ensembl"/>
</dbReference>
<keyword evidence="6 8" id="KW-0472">Membrane</keyword>
<dbReference type="FunCoup" id="H0UT71">
    <property type="interactions" value="260"/>
</dbReference>
<evidence type="ECO:0000313" key="11">
    <source>
        <dbReference type="Proteomes" id="UP000005447"/>
    </source>
</evidence>
<dbReference type="InterPro" id="IPR026298">
    <property type="entry name" value="Bcl-2_fam"/>
</dbReference>
<dbReference type="SMART" id="SM00337">
    <property type="entry name" value="BCL"/>
    <property type="match status" value="1"/>
</dbReference>
<evidence type="ECO:0000259" key="9">
    <source>
        <dbReference type="SMART" id="SM00337"/>
    </source>
</evidence>
<dbReference type="Gene3D" id="1.10.437.10">
    <property type="entry name" value="Blc2-like"/>
    <property type="match status" value="1"/>
</dbReference>
<dbReference type="GO" id="GO:0097192">
    <property type="term" value="P:extrinsic apoptotic signaling pathway in absence of ligand"/>
    <property type="evidence" value="ECO:0007669"/>
    <property type="project" value="Ensembl"/>
</dbReference>
<dbReference type="PROSITE" id="PS01259">
    <property type="entry name" value="BH3"/>
    <property type="match status" value="1"/>
</dbReference>
<dbReference type="GO" id="GO:0001782">
    <property type="term" value="P:B cell homeostasis"/>
    <property type="evidence" value="ECO:0007669"/>
    <property type="project" value="Ensembl"/>
</dbReference>
<dbReference type="VEuPathDB" id="HostDB:ENSCPOG00000000108"/>
<evidence type="ECO:0000256" key="6">
    <source>
        <dbReference type="ARBA" id="ARBA00023136"/>
    </source>
</evidence>
<organism evidence="10 11">
    <name type="scientific">Cavia porcellus</name>
    <name type="common">Guinea pig</name>
    <dbReference type="NCBI Taxonomy" id="10141"/>
    <lineage>
        <taxon>Eukaryota</taxon>
        <taxon>Metazoa</taxon>
        <taxon>Chordata</taxon>
        <taxon>Craniata</taxon>
        <taxon>Vertebrata</taxon>
        <taxon>Euteleostomi</taxon>
        <taxon>Mammalia</taxon>
        <taxon>Eutheria</taxon>
        <taxon>Euarchontoglires</taxon>
        <taxon>Glires</taxon>
        <taxon>Rodentia</taxon>
        <taxon>Hystricomorpha</taxon>
        <taxon>Caviidae</taxon>
        <taxon>Cavia</taxon>
    </lineage>
</organism>
<dbReference type="GO" id="GO:0051400">
    <property type="term" value="F:BH domain binding"/>
    <property type="evidence" value="ECO:0007669"/>
    <property type="project" value="TreeGrafter"/>
</dbReference>
<keyword evidence="8" id="KW-1133">Transmembrane helix</keyword>
<reference evidence="11" key="1">
    <citation type="journal article" date="2011" name="Nature">
        <title>A high-resolution map of human evolutionary constraint using 29 mammals.</title>
        <authorList>
            <person name="Lindblad-Toh K."/>
            <person name="Garber M."/>
            <person name="Zuk O."/>
            <person name="Lin M.F."/>
            <person name="Parker B.J."/>
            <person name="Washietl S."/>
            <person name="Kheradpour P."/>
            <person name="Ernst J."/>
            <person name="Jordan G."/>
            <person name="Mauceli E."/>
            <person name="Ward L.D."/>
            <person name="Lowe C.B."/>
            <person name="Holloway A.K."/>
            <person name="Clamp M."/>
            <person name="Gnerre S."/>
            <person name="Alfoldi J."/>
            <person name="Beal K."/>
            <person name="Chang J."/>
            <person name="Clawson H."/>
            <person name="Cuff J."/>
            <person name="Di Palma F."/>
            <person name="Fitzgerald S."/>
            <person name="Flicek P."/>
            <person name="Guttman M."/>
            <person name="Hubisz M.J."/>
            <person name="Jaffe D.B."/>
            <person name="Jungreis I."/>
            <person name="Kent W.J."/>
            <person name="Kostka D."/>
            <person name="Lara M."/>
            <person name="Martins A.L."/>
            <person name="Massingham T."/>
            <person name="Moltke I."/>
            <person name="Raney B.J."/>
            <person name="Rasmussen M.D."/>
            <person name="Robinson J."/>
            <person name="Stark A."/>
            <person name="Vilella A.J."/>
            <person name="Wen J."/>
            <person name="Xie X."/>
            <person name="Zody M.C."/>
            <person name="Baldwin J."/>
            <person name="Bloom T."/>
            <person name="Chin C.W."/>
            <person name="Heiman D."/>
            <person name="Nicol R."/>
            <person name="Nusbaum C."/>
            <person name="Young S."/>
            <person name="Wilkinson J."/>
            <person name="Worley K.C."/>
            <person name="Kovar C.L."/>
            <person name="Muzny D.M."/>
            <person name="Gibbs R.A."/>
            <person name="Cree A."/>
            <person name="Dihn H.H."/>
            <person name="Fowler G."/>
            <person name="Jhangiani S."/>
            <person name="Joshi V."/>
            <person name="Lee S."/>
            <person name="Lewis L.R."/>
            <person name="Nazareth L.V."/>
            <person name="Okwuonu G."/>
            <person name="Santibanez J."/>
            <person name="Warren W.C."/>
            <person name="Mardis E.R."/>
            <person name="Weinstock G.M."/>
            <person name="Wilson R.K."/>
            <person name="Delehaunty K."/>
            <person name="Dooling D."/>
            <person name="Fronik C."/>
            <person name="Fulton L."/>
            <person name="Fulton B."/>
            <person name="Graves T."/>
            <person name="Minx P."/>
            <person name="Sodergren E."/>
            <person name="Birney E."/>
            <person name="Margulies E.H."/>
            <person name="Herrero J."/>
            <person name="Green E.D."/>
            <person name="Haussler D."/>
            <person name="Siepel A."/>
            <person name="Goldman N."/>
            <person name="Pollard K.S."/>
            <person name="Pedersen J.S."/>
            <person name="Lander E.S."/>
            <person name="Kellis M."/>
        </authorList>
    </citation>
    <scope>NUCLEOTIDE SEQUENCE [LARGE SCALE GENOMIC DNA]</scope>
    <source>
        <strain evidence="11">2N</strain>
    </source>
</reference>
<feature type="region of interest" description="Disordered" evidence="7">
    <location>
        <begin position="1"/>
        <end position="27"/>
    </location>
</feature>
<dbReference type="GO" id="GO:1902262">
    <property type="term" value="P:apoptotic process involved in blood vessel morphogenesis"/>
    <property type="evidence" value="ECO:0007669"/>
    <property type="project" value="Ensembl"/>
</dbReference>
<dbReference type="GO" id="GO:0043065">
    <property type="term" value="P:positive regulation of apoptotic process"/>
    <property type="evidence" value="ECO:0007669"/>
    <property type="project" value="Ensembl"/>
</dbReference>
<accession>H0UT71</accession>
<dbReference type="EMBL" id="AAKN02021499">
    <property type="status" value="NOT_ANNOTATED_CDS"/>
    <property type="molecule type" value="Genomic_DNA"/>
</dbReference>
<evidence type="ECO:0000256" key="5">
    <source>
        <dbReference type="ARBA" id="ARBA00023128"/>
    </source>
</evidence>
<dbReference type="GO" id="GO:0051881">
    <property type="term" value="P:regulation of mitochondrial membrane potential"/>
    <property type="evidence" value="ECO:0007669"/>
    <property type="project" value="Ensembl"/>
</dbReference>
<keyword evidence="8" id="KW-0812">Transmembrane</keyword>
<name>H0UT71_CAVPO</name>
<dbReference type="GO" id="GO:0044346">
    <property type="term" value="P:fibroblast apoptotic process"/>
    <property type="evidence" value="ECO:0007669"/>
    <property type="project" value="Ensembl"/>
</dbReference>
<dbReference type="GO" id="GO:0010524">
    <property type="term" value="P:positive regulation of calcium ion transport into cytosol"/>
    <property type="evidence" value="ECO:0007669"/>
    <property type="project" value="Ensembl"/>
</dbReference>
<dbReference type="GO" id="GO:0010332">
    <property type="term" value="P:response to gamma radiation"/>
    <property type="evidence" value="ECO:0007669"/>
    <property type="project" value="Ensembl"/>
</dbReference>
<dbReference type="SUPFAM" id="SSF56854">
    <property type="entry name" value="Bcl-2 inhibitors of programmed cell death"/>
    <property type="match status" value="1"/>
</dbReference>
<feature type="transmembrane region" description="Helical" evidence="8">
    <location>
        <begin position="190"/>
        <end position="207"/>
    </location>
</feature>
<dbReference type="eggNOG" id="KOG4728">
    <property type="taxonomic scope" value="Eukaryota"/>
</dbReference>
<dbReference type="GO" id="GO:0070059">
    <property type="term" value="P:intrinsic apoptotic signaling pathway in response to endoplasmic reticulum stress"/>
    <property type="evidence" value="ECO:0007669"/>
    <property type="project" value="Ensembl"/>
</dbReference>
<dbReference type="InterPro" id="IPR002475">
    <property type="entry name" value="Bcl2-like"/>
</dbReference>
<dbReference type="GO" id="GO:0008053">
    <property type="term" value="P:mitochondrial fusion"/>
    <property type="evidence" value="ECO:0007669"/>
    <property type="project" value="Ensembl"/>
</dbReference>
<evidence type="ECO:0000256" key="8">
    <source>
        <dbReference type="SAM" id="Phobius"/>
    </source>
</evidence>
<comment type="subcellular location">
    <subcellularLocation>
        <location evidence="2">Membrane</location>
    </subcellularLocation>
    <subcellularLocation>
        <location evidence="1">Mitochondrion</location>
    </subcellularLocation>
</comment>
<dbReference type="GO" id="GO:0032471">
    <property type="term" value="P:negative regulation of endoplasmic reticulum calcium ion concentration"/>
    <property type="evidence" value="ECO:0007669"/>
    <property type="project" value="Ensembl"/>
</dbReference>
<dbReference type="GO" id="GO:0097145">
    <property type="term" value="C:BAK complex"/>
    <property type="evidence" value="ECO:0007669"/>
    <property type="project" value="Ensembl"/>
</dbReference>
<dbReference type="GO" id="GO:0046930">
    <property type="term" value="C:pore complex"/>
    <property type="evidence" value="ECO:0007669"/>
    <property type="project" value="Ensembl"/>
</dbReference>
<dbReference type="CDD" id="cd06845">
    <property type="entry name" value="Bcl-2_like"/>
    <property type="match status" value="1"/>
</dbReference>
<dbReference type="GO" id="GO:0050673">
    <property type="term" value="P:epithelial cell proliferation"/>
    <property type="evidence" value="ECO:0007669"/>
    <property type="project" value="Ensembl"/>
</dbReference>
<dbReference type="GO" id="GO:0001783">
    <property type="term" value="P:B cell apoptotic process"/>
    <property type="evidence" value="ECO:0007669"/>
    <property type="project" value="Ensembl"/>
</dbReference>
<dbReference type="GO" id="GO:0060068">
    <property type="term" value="P:vagina development"/>
    <property type="evidence" value="ECO:0007669"/>
    <property type="project" value="Ensembl"/>
</dbReference>
<evidence type="ECO:0000313" key="10">
    <source>
        <dbReference type="Ensembl" id="ENSCPOP00000000096.3"/>
    </source>
</evidence>
<dbReference type="GO" id="GO:0046982">
    <property type="term" value="F:protein heterodimerization activity"/>
    <property type="evidence" value="ECO:0007669"/>
    <property type="project" value="Ensembl"/>
</dbReference>
<comment type="similarity">
    <text evidence="3">Belongs to the Bcl-2 family.</text>
</comment>
<gene>
    <name evidence="10" type="primary">BAK1</name>
</gene>
<dbReference type="GO" id="GO:0010046">
    <property type="term" value="P:response to mycotoxin"/>
    <property type="evidence" value="ECO:0007669"/>
    <property type="project" value="Ensembl"/>
</dbReference>
<dbReference type="GO" id="GO:0001836">
    <property type="term" value="P:release of cytochrome c from mitochondria"/>
    <property type="evidence" value="ECO:0007669"/>
    <property type="project" value="Ensembl"/>
</dbReference>
<dbReference type="GO" id="GO:1901029">
    <property type="term" value="P:negative regulation of mitochondrial outer membrane permeabilization involved in apoptotic signaling pathway"/>
    <property type="evidence" value="ECO:0007669"/>
    <property type="project" value="Ensembl"/>
</dbReference>
<evidence type="ECO:0000256" key="1">
    <source>
        <dbReference type="ARBA" id="ARBA00004173"/>
    </source>
</evidence>
<feature type="domain" description="Bcl-2 Bcl-2 homology region 1-3" evidence="9">
    <location>
        <begin position="77"/>
        <end position="177"/>
    </location>
</feature>
<dbReference type="GO" id="GO:0005829">
    <property type="term" value="C:cytosol"/>
    <property type="evidence" value="ECO:0007669"/>
    <property type="project" value="Ensembl"/>
</dbReference>
<dbReference type="Ensembl" id="ENSCPOT00000000109.3">
    <property type="protein sequence ID" value="ENSCPOP00000000096.3"/>
    <property type="gene ID" value="ENSCPOG00000000108.4"/>
</dbReference>
<dbReference type="GO" id="GO:0005783">
    <property type="term" value="C:endoplasmic reticulum"/>
    <property type="evidence" value="ECO:0007669"/>
    <property type="project" value="Ensembl"/>
</dbReference>
<dbReference type="InterPro" id="IPR036834">
    <property type="entry name" value="Bcl-2-like_sf"/>
</dbReference>
<dbReference type="PROSITE" id="PS01258">
    <property type="entry name" value="BH2"/>
    <property type="match status" value="1"/>
</dbReference>
<evidence type="ECO:0000256" key="2">
    <source>
        <dbReference type="ARBA" id="ARBA00004370"/>
    </source>
</evidence>
<keyword evidence="11" id="KW-1185">Reference proteome</keyword>
<dbReference type="PROSITE" id="PS50062">
    <property type="entry name" value="BCL2_FAMILY"/>
    <property type="match status" value="1"/>
</dbReference>
<dbReference type="GeneTree" id="ENSGT01130000278292"/>
<dbReference type="GO" id="GO:0051726">
    <property type="term" value="P:regulation of cell cycle"/>
    <property type="evidence" value="ECO:0007669"/>
    <property type="project" value="Ensembl"/>
</dbReference>
<proteinExistence type="inferred from homology"/>
<dbReference type="GO" id="GO:0008630">
    <property type="term" value="P:intrinsic apoptotic signaling pathway in response to DNA damage"/>
    <property type="evidence" value="ECO:0007669"/>
    <property type="project" value="Ensembl"/>
</dbReference>
<evidence type="ECO:0000256" key="3">
    <source>
        <dbReference type="ARBA" id="ARBA00009458"/>
    </source>
</evidence>
<evidence type="ECO:0000256" key="4">
    <source>
        <dbReference type="ARBA" id="ARBA00022703"/>
    </source>
</evidence>
<dbReference type="STRING" id="10141.ENSCPOP00000000096"/>
<dbReference type="Proteomes" id="UP000005447">
    <property type="component" value="Unassembled WGS sequence"/>
</dbReference>
<dbReference type="InterPro" id="IPR020728">
    <property type="entry name" value="Bcl2_BH3_motif_CS"/>
</dbReference>
<dbReference type="Pfam" id="PF00452">
    <property type="entry name" value="Bcl-2"/>
    <property type="match status" value="1"/>
</dbReference>
<dbReference type="GO" id="GO:0048597">
    <property type="term" value="P:post-embryonic camera-type eye morphogenesis"/>
    <property type="evidence" value="ECO:0007669"/>
    <property type="project" value="Ensembl"/>
</dbReference>
<dbReference type="InParanoid" id="H0UT71"/>
<dbReference type="GO" id="GO:0060402">
    <property type="term" value="P:calcium ion transport into cytosol"/>
    <property type="evidence" value="ECO:0007669"/>
    <property type="project" value="Ensembl"/>
</dbReference>
<reference evidence="10" key="3">
    <citation type="submission" date="2025-09" db="UniProtKB">
        <authorList>
            <consortium name="Ensembl"/>
        </authorList>
    </citation>
    <scope>IDENTIFICATION</scope>
    <source>
        <strain evidence="10">2N</strain>
    </source>
</reference>
<dbReference type="Bgee" id="ENSCPOG00000000108">
    <property type="expression patterns" value="Expressed in heart left ventricle and 12 other cell types or tissues"/>
</dbReference>
<dbReference type="InterPro" id="IPR046371">
    <property type="entry name" value="Bcl-2_BH1-3"/>
</dbReference>
<dbReference type="GO" id="GO:0034644">
    <property type="term" value="P:cellular response to UV"/>
    <property type="evidence" value="ECO:0007669"/>
    <property type="project" value="Ensembl"/>
</dbReference>
<keyword evidence="4" id="KW-0053">Apoptosis</keyword>
<dbReference type="InterPro" id="IPR020726">
    <property type="entry name" value="Bcl2_BH2_motif_CS"/>
</dbReference>
<evidence type="ECO:0000256" key="7">
    <source>
        <dbReference type="SAM" id="MobiDB-lite"/>
    </source>
</evidence>
<keyword evidence="5" id="KW-0496">Mitochondrion</keyword>
<reference evidence="10" key="2">
    <citation type="submission" date="2025-08" db="UniProtKB">
        <authorList>
            <consortium name="Ensembl"/>
        </authorList>
    </citation>
    <scope>IDENTIFICATION</scope>
    <source>
        <strain evidence="10">2N</strain>
    </source>
</reference>
<dbReference type="HOGENOM" id="CLU_085401_1_1_1"/>
<dbReference type="GO" id="GO:0042803">
    <property type="term" value="F:protein homodimerization activity"/>
    <property type="evidence" value="ECO:0007669"/>
    <property type="project" value="Ensembl"/>
</dbReference>
<dbReference type="GO" id="GO:0090201">
    <property type="term" value="P:negative regulation of release of cytochrome c from mitochondria"/>
    <property type="evidence" value="ECO:0007669"/>
    <property type="project" value="Ensembl"/>
</dbReference>
<dbReference type="GO" id="GO:0045862">
    <property type="term" value="P:positive regulation of proteolysis"/>
    <property type="evidence" value="ECO:0007669"/>
    <property type="project" value="Ensembl"/>
</dbReference>
<dbReference type="PANTHER" id="PTHR11256">
    <property type="entry name" value="BCL-2 RELATED"/>
    <property type="match status" value="1"/>
</dbReference>